<sequence length="21" mass="2228">MTLSLSLPSGTKYLVSSAMQL</sequence>
<reference evidence="1" key="2">
    <citation type="journal article" date="2015" name="Data Brief">
        <title>Shoot transcriptome of the giant reed, Arundo donax.</title>
        <authorList>
            <person name="Barrero R.A."/>
            <person name="Guerrero F.D."/>
            <person name="Moolhuijzen P."/>
            <person name="Goolsby J.A."/>
            <person name="Tidwell J."/>
            <person name="Bellgard S.E."/>
            <person name="Bellgard M.I."/>
        </authorList>
    </citation>
    <scope>NUCLEOTIDE SEQUENCE</scope>
    <source>
        <tissue evidence="1">Shoot tissue taken approximately 20 cm above the soil surface</tissue>
    </source>
</reference>
<dbReference type="EMBL" id="GBRH01263929">
    <property type="protein sequence ID" value="JAD33966.1"/>
    <property type="molecule type" value="Transcribed_RNA"/>
</dbReference>
<protein>
    <submittedName>
        <fullName evidence="1">Uncharacterized protein</fullName>
    </submittedName>
</protein>
<organism evidence="1">
    <name type="scientific">Arundo donax</name>
    <name type="common">Giant reed</name>
    <name type="synonym">Donax arundinaceus</name>
    <dbReference type="NCBI Taxonomy" id="35708"/>
    <lineage>
        <taxon>Eukaryota</taxon>
        <taxon>Viridiplantae</taxon>
        <taxon>Streptophyta</taxon>
        <taxon>Embryophyta</taxon>
        <taxon>Tracheophyta</taxon>
        <taxon>Spermatophyta</taxon>
        <taxon>Magnoliopsida</taxon>
        <taxon>Liliopsida</taxon>
        <taxon>Poales</taxon>
        <taxon>Poaceae</taxon>
        <taxon>PACMAD clade</taxon>
        <taxon>Arundinoideae</taxon>
        <taxon>Arundineae</taxon>
        <taxon>Arundo</taxon>
    </lineage>
</organism>
<accession>A0A0A8Z594</accession>
<evidence type="ECO:0000313" key="1">
    <source>
        <dbReference type="EMBL" id="JAD33966.1"/>
    </source>
</evidence>
<proteinExistence type="predicted"/>
<dbReference type="AlphaFoldDB" id="A0A0A8Z594"/>
<reference evidence="1" key="1">
    <citation type="submission" date="2014-09" db="EMBL/GenBank/DDBJ databases">
        <authorList>
            <person name="Magalhaes I.L.F."/>
            <person name="Oliveira U."/>
            <person name="Santos F.R."/>
            <person name="Vidigal T.H.D.A."/>
            <person name="Brescovit A.D."/>
            <person name="Santos A.J."/>
        </authorList>
    </citation>
    <scope>NUCLEOTIDE SEQUENCE</scope>
    <source>
        <tissue evidence="1">Shoot tissue taken approximately 20 cm above the soil surface</tissue>
    </source>
</reference>
<name>A0A0A8Z594_ARUDO</name>